<reference evidence="2 3" key="1">
    <citation type="submission" date="2017-02" db="EMBL/GenBank/DDBJ databases">
        <title>The new phylogeny of genus Mycobacterium.</title>
        <authorList>
            <person name="Tortoli E."/>
            <person name="Trovato A."/>
            <person name="Cirillo D.M."/>
        </authorList>
    </citation>
    <scope>NUCLEOTIDE SEQUENCE [LARGE SCALE GENOMIC DNA]</scope>
    <source>
        <strain evidence="2 3">DSM 45057</strain>
    </source>
</reference>
<accession>A0A1X0A6S3</accession>
<comment type="caution">
    <text evidence="2">The sequence shown here is derived from an EMBL/GenBank/DDBJ whole genome shotgun (WGS) entry which is preliminary data.</text>
</comment>
<dbReference type="EMBL" id="MVHE01000002">
    <property type="protein sequence ID" value="ORA25779.1"/>
    <property type="molecule type" value="Genomic_DNA"/>
</dbReference>
<dbReference type="Proteomes" id="UP000192284">
    <property type="component" value="Unassembled WGS sequence"/>
</dbReference>
<dbReference type="RefSeq" id="WP_083111268.1">
    <property type="nucleotide sequence ID" value="NZ_JACKTS010000014.1"/>
</dbReference>
<dbReference type="AlphaFoldDB" id="A0A1X0A6S3"/>
<keyword evidence="3" id="KW-1185">Reference proteome</keyword>
<name>A0A1X0A6S3_MYCAN</name>
<protein>
    <submittedName>
        <fullName evidence="2">Uncharacterized protein</fullName>
    </submittedName>
</protein>
<sequence length="68" mass="6780">MVLGGLAAGLASAYLGAVVFWPCAPVLPFIVGIAAMPFAKANGFALGAWAAACGVLAFLITLAVLFLI</sequence>
<keyword evidence="1" id="KW-0472">Membrane</keyword>
<organism evidence="2 3">
    <name type="scientific">Mycobacterium angelicum</name>
    <dbReference type="NCBI Taxonomy" id="470074"/>
    <lineage>
        <taxon>Bacteria</taxon>
        <taxon>Bacillati</taxon>
        <taxon>Actinomycetota</taxon>
        <taxon>Actinomycetes</taxon>
        <taxon>Mycobacteriales</taxon>
        <taxon>Mycobacteriaceae</taxon>
        <taxon>Mycobacterium</taxon>
    </lineage>
</organism>
<proteinExistence type="predicted"/>
<keyword evidence="1" id="KW-0812">Transmembrane</keyword>
<evidence type="ECO:0000313" key="2">
    <source>
        <dbReference type="EMBL" id="ORA25779.1"/>
    </source>
</evidence>
<gene>
    <name evidence="2" type="ORF">BST12_01660</name>
</gene>
<feature type="transmembrane region" description="Helical" evidence="1">
    <location>
        <begin position="44"/>
        <end position="67"/>
    </location>
</feature>
<evidence type="ECO:0000313" key="3">
    <source>
        <dbReference type="Proteomes" id="UP000192284"/>
    </source>
</evidence>
<keyword evidence="1" id="KW-1133">Transmembrane helix</keyword>
<evidence type="ECO:0000256" key="1">
    <source>
        <dbReference type="SAM" id="Phobius"/>
    </source>
</evidence>
<feature type="transmembrane region" description="Helical" evidence="1">
    <location>
        <begin position="12"/>
        <end position="38"/>
    </location>
</feature>